<proteinExistence type="predicted"/>
<organism evidence="7 8">
    <name type="scientific">Eruca vesicaria subsp. sativa</name>
    <name type="common">Garden rocket</name>
    <name type="synonym">Eruca sativa</name>
    <dbReference type="NCBI Taxonomy" id="29727"/>
    <lineage>
        <taxon>Eukaryota</taxon>
        <taxon>Viridiplantae</taxon>
        <taxon>Streptophyta</taxon>
        <taxon>Embryophyta</taxon>
        <taxon>Tracheophyta</taxon>
        <taxon>Spermatophyta</taxon>
        <taxon>Magnoliopsida</taxon>
        <taxon>eudicotyledons</taxon>
        <taxon>Gunneridae</taxon>
        <taxon>Pentapetalae</taxon>
        <taxon>rosids</taxon>
        <taxon>malvids</taxon>
        <taxon>Brassicales</taxon>
        <taxon>Brassicaceae</taxon>
        <taxon>Brassiceae</taxon>
        <taxon>Eruca</taxon>
    </lineage>
</organism>
<comment type="subcellular location">
    <subcellularLocation>
        <location evidence="1">Nucleus</location>
    </subcellularLocation>
</comment>
<evidence type="ECO:0000313" key="8">
    <source>
        <dbReference type="Proteomes" id="UP001642260"/>
    </source>
</evidence>
<gene>
    <name evidence="7" type="ORF">ERUC_LOCUS13618</name>
</gene>
<dbReference type="GO" id="GO:0003677">
    <property type="term" value="F:DNA binding"/>
    <property type="evidence" value="ECO:0007669"/>
    <property type="project" value="UniProtKB-KW"/>
</dbReference>
<reference evidence="7 8" key="1">
    <citation type="submission" date="2022-03" db="EMBL/GenBank/DDBJ databases">
        <authorList>
            <person name="Macdonald S."/>
            <person name="Ahmed S."/>
            <person name="Newling K."/>
        </authorList>
    </citation>
    <scope>NUCLEOTIDE SEQUENCE [LARGE SCALE GENOMIC DNA]</scope>
</reference>
<keyword evidence="8" id="KW-1185">Reference proteome</keyword>
<dbReference type="CDD" id="cd10017">
    <property type="entry name" value="B3_DNA"/>
    <property type="match status" value="1"/>
</dbReference>
<keyword evidence="2" id="KW-0805">Transcription regulation</keyword>
<dbReference type="PANTHER" id="PTHR31674">
    <property type="entry name" value="B3 DOMAIN-CONTAINING PROTEIN REM-LIKE 3-RELATED"/>
    <property type="match status" value="1"/>
</dbReference>
<evidence type="ECO:0000256" key="1">
    <source>
        <dbReference type="ARBA" id="ARBA00004123"/>
    </source>
</evidence>
<evidence type="ECO:0000256" key="4">
    <source>
        <dbReference type="ARBA" id="ARBA00023163"/>
    </source>
</evidence>
<dbReference type="Pfam" id="PF02362">
    <property type="entry name" value="B3"/>
    <property type="match status" value="2"/>
</dbReference>
<evidence type="ECO:0000313" key="7">
    <source>
        <dbReference type="EMBL" id="CAH8335718.1"/>
    </source>
</evidence>
<dbReference type="GO" id="GO:0005634">
    <property type="term" value="C:nucleus"/>
    <property type="evidence" value="ECO:0007669"/>
    <property type="project" value="UniProtKB-SubCell"/>
</dbReference>
<dbReference type="InterPro" id="IPR015300">
    <property type="entry name" value="DNA-bd_pseudobarrel_sf"/>
</dbReference>
<feature type="domain" description="TF-B3" evidence="6">
    <location>
        <begin position="48"/>
        <end position="144"/>
    </location>
</feature>
<evidence type="ECO:0000256" key="5">
    <source>
        <dbReference type="ARBA" id="ARBA00023242"/>
    </source>
</evidence>
<keyword evidence="4" id="KW-0804">Transcription</keyword>
<comment type="caution">
    <text evidence="7">The sequence shown here is derived from an EMBL/GenBank/DDBJ whole genome shotgun (WGS) entry which is preliminary data.</text>
</comment>
<dbReference type="InterPro" id="IPR003340">
    <property type="entry name" value="B3_DNA-bd"/>
</dbReference>
<evidence type="ECO:0000256" key="2">
    <source>
        <dbReference type="ARBA" id="ARBA00023015"/>
    </source>
</evidence>
<dbReference type="AlphaFoldDB" id="A0ABC8JXG7"/>
<feature type="domain" description="TF-B3" evidence="6">
    <location>
        <begin position="153"/>
        <end position="251"/>
    </location>
</feature>
<keyword evidence="3" id="KW-0238">DNA-binding</keyword>
<dbReference type="Proteomes" id="UP001642260">
    <property type="component" value="Unassembled WGS sequence"/>
</dbReference>
<keyword evidence="5" id="KW-0539">Nucleus</keyword>
<evidence type="ECO:0000259" key="6">
    <source>
        <dbReference type="PROSITE" id="PS50863"/>
    </source>
</evidence>
<accession>A0ABC8JXG7</accession>
<sequence length="251" mass="27834">MNNSETEVDSSSSHLPYPVALVTASSVRNDTQKKCRGRPQVSPSQKRFMKLKLAHDSLTKGRQYLSVPFMRANGMTKLELLTLVGKDGVEWKVNLKGQKSGRALCLGKGWKEFAKANGLKTGEHFTLESIWKNEIPMLRLVNTESTSDRKQKAVTLALETKDIKACTLHLPSEFLTDIGIKKLGKITLLGKDGLKWLGHILSRNGTVDVGIGWNYFCQANGVNFGESFSLVFINEEEDTGPIFKFCPNSGN</sequence>
<evidence type="ECO:0000256" key="3">
    <source>
        <dbReference type="ARBA" id="ARBA00023125"/>
    </source>
</evidence>
<dbReference type="SMART" id="SM01019">
    <property type="entry name" value="B3"/>
    <property type="match status" value="2"/>
</dbReference>
<dbReference type="PROSITE" id="PS50863">
    <property type="entry name" value="B3"/>
    <property type="match status" value="2"/>
</dbReference>
<dbReference type="InterPro" id="IPR039218">
    <property type="entry name" value="REM_fam"/>
</dbReference>
<dbReference type="EMBL" id="CAKOAT010128487">
    <property type="protein sequence ID" value="CAH8335718.1"/>
    <property type="molecule type" value="Genomic_DNA"/>
</dbReference>
<dbReference type="SUPFAM" id="SSF101936">
    <property type="entry name" value="DNA-binding pseudobarrel domain"/>
    <property type="match status" value="2"/>
</dbReference>
<name>A0ABC8JXG7_ERUVS</name>
<protein>
    <recommendedName>
        <fullName evidence="6">TF-B3 domain-containing protein</fullName>
    </recommendedName>
</protein>
<dbReference type="PANTHER" id="PTHR31674:SF96">
    <property type="entry name" value="B3 DOMAIN-CONTAINING PROTEIN REM-LIKE 3-RELATED"/>
    <property type="match status" value="1"/>
</dbReference>
<dbReference type="Gene3D" id="2.40.330.10">
    <property type="entry name" value="DNA-binding pseudobarrel domain"/>
    <property type="match status" value="2"/>
</dbReference>